<feature type="signal peptide" evidence="2">
    <location>
        <begin position="1"/>
        <end position="22"/>
    </location>
</feature>
<accession>A0A9N7VFQ2</accession>
<keyword evidence="1" id="KW-1133">Transmembrane helix</keyword>
<keyword evidence="2" id="KW-0732">Signal</keyword>
<protein>
    <submittedName>
        <fullName evidence="3">Uncharacterized protein</fullName>
    </submittedName>
</protein>
<evidence type="ECO:0000313" key="3">
    <source>
        <dbReference type="EMBL" id="CAB1449029.1"/>
    </source>
</evidence>
<organism evidence="3 4">
    <name type="scientific">Pleuronectes platessa</name>
    <name type="common">European plaice</name>
    <dbReference type="NCBI Taxonomy" id="8262"/>
    <lineage>
        <taxon>Eukaryota</taxon>
        <taxon>Metazoa</taxon>
        <taxon>Chordata</taxon>
        <taxon>Craniata</taxon>
        <taxon>Vertebrata</taxon>
        <taxon>Euteleostomi</taxon>
        <taxon>Actinopterygii</taxon>
        <taxon>Neopterygii</taxon>
        <taxon>Teleostei</taxon>
        <taxon>Neoteleostei</taxon>
        <taxon>Acanthomorphata</taxon>
        <taxon>Carangaria</taxon>
        <taxon>Pleuronectiformes</taxon>
        <taxon>Pleuronectoidei</taxon>
        <taxon>Pleuronectidae</taxon>
        <taxon>Pleuronectes</taxon>
    </lineage>
</organism>
<evidence type="ECO:0000256" key="2">
    <source>
        <dbReference type="SAM" id="SignalP"/>
    </source>
</evidence>
<reference evidence="3" key="1">
    <citation type="submission" date="2020-03" db="EMBL/GenBank/DDBJ databases">
        <authorList>
            <person name="Weist P."/>
        </authorList>
    </citation>
    <scope>NUCLEOTIDE SEQUENCE</scope>
</reference>
<proteinExistence type="predicted"/>
<dbReference type="EMBL" id="CADEAL010003998">
    <property type="protein sequence ID" value="CAB1449029.1"/>
    <property type="molecule type" value="Genomic_DNA"/>
</dbReference>
<dbReference type="Proteomes" id="UP001153269">
    <property type="component" value="Unassembled WGS sequence"/>
</dbReference>
<feature type="transmembrane region" description="Helical" evidence="1">
    <location>
        <begin position="136"/>
        <end position="157"/>
    </location>
</feature>
<evidence type="ECO:0000256" key="1">
    <source>
        <dbReference type="SAM" id="Phobius"/>
    </source>
</evidence>
<keyword evidence="1" id="KW-0472">Membrane</keyword>
<dbReference type="AlphaFoldDB" id="A0A9N7VFQ2"/>
<gene>
    <name evidence="3" type="ORF">PLEPLA_LOCUS36705</name>
</gene>
<name>A0A9N7VFQ2_PLEPL</name>
<keyword evidence="1" id="KW-0812">Transmembrane</keyword>
<comment type="caution">
    <text evidence="3">The sequence shown here is derived from an EMBL/GenBank/DDBJ whole genome shotgun (WGS) entry which is preliminary data.</text>
</comment>
<feature type="chain" id="PRO_5040173579" evidence="2">
    <location>
        <begin position="23"/>
        <end position="181"/>
    </location>
</feature>
<keyword evidence="4" id="KW-1185">Reference proteome</keyword>
<sequence length="181" mass="20068">MSCVWICLNLLCAATYFLQSSASSKGVLVWCPERVEVEAGQLCPINCSVRYDIDKPNCTIIKVQLKRNNGTEDIPKVEHPNYVLLNVPNVTKSNNWTIEVDTDCGLVESNTIKVEVFTPPDLEPGKSQQSELVSKVPAVFGVCVLLTVAIPLLFLFLKHIIRKKFQGDYTPPDSSSPPDEC</sequence>
<evidence type="ECO:0000313" key="4">
    <source>
        <dbReference type="Proteomes" id="UP001153269"/>
    </source>
</evidence>